<gene>
    <name evidence="1" type="ORF">CBF36_02935</name>
</gene>
<dbReference type="EMBL" id="NGJT01000003">
    <property type="protein sequence ID" value="RST95652.1"/>
    <property type="molecule type" value="Genomic_DNA"/>
</dbReference>
<dbReference type="RefSeq" id="WP_125956473.1">
    <property type="nucleotide sequence ID" value="NZ_JAQEJV010000003.1"/>
</dbReference>
<keyword evidence="2" id="KW-1185">Reference proteome</keyword>
<name>A0A429ZPM0_9ENTE</name>
<evidence type="ECO:0000313" key="2">
    <source>
        <dbReference type="Proteomes" id="UP000288490"/>
    </source>
</evidence>
<proteinExistence type="predicted"/>
<sequence>MEKENRKQKVLLFVLGILCLLVVLGYQQTKIQEIRSSKQIESLAIEDSDVMVSLNLPFYRSINSISTNQSVQEPTTIEIRLEDRIDWSMANNKTIETNLYRYSENIKKVNIINSKGEIIYTKDID</sequence>
<dbReference type="Proteomes" id="UP000288490">
    <property type="component" value="Unassembled WGS sequence"/>
</dbReference>
<evidence type="ECO:0000313" key="1">
    <source>
        <dbReference type="EMBL" id="RST95652.1"/>
    </source>
</evidence>
<comment type="caution">
    <text evidence="1">The sequence shown here is derived from an EMBL/GenBank/DDBJ whole genome shotgun (WGS) entry which is preliminary data.</text>
</comment>
<accession>A0A429ZPM0</accession>
<reference evidence="1 2" key="1">
    <citation type="submission" date="2017-05" db="EMBL/GenBank/DDBJ databases">
        <title>Vagococcus spp. assemblies.</title>
        <authorList>
            <person name="Gulvik C.A."/>
        </authorList>
    </citation>
    <scope>NUCLEOTIDE SEQUENCE [LARGE SCALE GENOMIC DNA]</scope>
    <source>
        <strain evidence="1 2">SS1994</strain>
    </source>
</reference>
<organism evidence="1 2">
    <name type="scientific">Vagococcus bubulae</name>
    <dbReference type="NCBI Taxonomy" id="1977868"/>
    <lineage>
        <taxon>Bacteria</taxon>
        <taxon>Bacillati</taxon>
        <taxon>Bacillota</taxon>
        <taxon>Bacilli</taxon>
        <taxon>Lactobacillales</taxon>
        <taxon>Enterococcaceae</taxon>
        <taxon>Vagococcus</taxon>
    </lineage>
</organism>
<dbReference type="AlphaFoldDB" id="A0A429ZPM0"/>
<protein>
    <submittedName>
        <fullName evidence="1">Uncharacterized protein</fullName>
    </submittedName>
</protein>